<dbReference type="AlphaFoldDB" id="A0A3E0VPC5"/>
<protein>
    <submittedName>
        <fullName evidence="1">Uncharacterized protein</fullName>
    </submittedName>
</protein>
<comment type="caution">
    <text evidence="1">The sequence shown here is derived from an EMBL/GenBank/DDBJ whole genome shotgun (WGS) entry which is preliminary data.</text>
</comment>
<proteinExistence type="predicted"/>
<evidence type="ECO:0000313" key="2">
    <source>
        <dbReference type="Proteomes" id="UP000256709"/>
    </source>
</evidence>
<reference evidence="1 2" key="1">
    <citation type="submission" date="2017-04" db="EMBL/GenBank/DDBJ databases">
        <title>Comparative genome analysis of Subtercola boreus.</title>
        <authorList>
            <person name="Cho Y.-J."/>
            <person name="Cho A."/>
            <person name="Kim O.-S."/>
            <person name="Lee J.-I."/>
        </authorList>
    </citation>
    <scope>NUCLEOTIDE SEQUENCE [LARGE SCALE GENOMIC DNA]</scope>
    <source>
        <strain evidence="1 2">P27444</strain>
    </source>
</reference>
<dbReference type="Proteomes" id="UP000256709">
    <property type="component" value="Unassembled WGS sequence"/>
</dbReference>
<dbReference type="EMBL" id="NBXA01000022">
    <property type="protein sequence ID" value="RFA11864.1"/>
    <property type="molecule type" value="Genomic_DNA"/>
</dbReference>
<name>A0A3E0VPC5_9MICO</name>
<accession>A0A3E0VPC5</accession>
<organism evidence="1 2">
    <name type="scientific">Subtercola boreus</name>
    <dbReference type="NCBI Taxonomy" id="120213"/>
    <lineage>
        <taxon>Bacteria</taxon>
        <taxon>Bacillati</taxon>
        <taxon>Actinomycetota</taxon>
        <taxon>Actinomycetes</taxon>
        <taxon>Micrococcales</taxon>
        <taxon>Microbacteriaceae</taxon>
        <taxon>Subtercola</taxon>
    </lineage>
</organism>
<sequence>MSNYEFGGRSDIEKSLDMLVNLDNAQSNALAVLEIDSEIERLQRELDKYDVNPNHVPDADFIEILSGYVERADDWNASKA</sequence>
<gene>
    <name evidence="1" type="ORF">B7R21_10945</name>
</gene>
<evidence type="ECO:0000313" key="1">
    <source>
        <dbReference type="EMBL" id="RFA11864.1"/>
    </source>
</evidence>
<dbReference type="OrthoDB" id="5120859at2"/>
<dbReference type="RefSeq" id="WP_116283305.1">
    <property type="nucleotide sequence ID" value="NZ_NBXA01000022.1"/>
</dbReference>